<dbReference type="PANTHER" id="PTHR24184:SF11">
    <property type="entry name" value="ANKYRIN REPEAT AND SOCS BOX CONTAINING 3"/>
    <property type="match status" value="1"/>
</dbReference>
<dbReference type="Proteomes" id="UP000620104">
    <property type="component" value="Unassembled WGS sequence"/>
</dbReference>
<dbReference type="Gene3D" id="1.25.40.20">
    <property type="entry name" value="Ankyrin repeat-containing domain"/>
    <property type="match status" value="2"/>
</dbReference>
<dbReference type="SMART" id="SM00248">
    <property type="entry name" value="ANK"/>
    <property type="match status" value="2"/>
</dbReference>
<name>A0A8H3YG26_9TREE</name>
<keyword evidence="4" id="KW-1185">Reference proteome</keyword>
<evidence type="ECO:0000313" key="4">
    <source>
        <dbReference type="Proteomes" id="UP000620104"/>
    </source>
</evidence>
<feature type="repeat" description="ANK" evidence="1">
    <location>
        <begin position="128"/>
        <end position="160"/>
    </location>
</feature>
<organism evidence="3 4">
    <name type="scientific">Naganishia liquefaciens</name>
    <dbReference type="NCBI Taxonomy" id="104408"/>
    <lineage>
        <taxon>Eukaryota</taxon>
        <taxon>Fungi</taxon>
        <taxon>Dikarya</taxon>
        <taxon>Basidiomycota</taxon>
        <taxon>Agaricomycotina</taxon>
        <taxon>Tremellomycetes</taxon>
        <taxon>Filobasidiales</taxon>
        <taxon>Filobasidiaceae</taxon>
        <taxon>Naganishia</taxon>
    </lineage>
</organism>
<feature type="compositionally biased region" description="Basic and acidic residues" evidence="2">
    <location>
        <begin position="467"/>
        <end position="483"/>
    </location>
</feature>
<feature type="compositionally biased region" description="Low complexity" evidence="2">
    <location>
        <begin position="410"/>
        <end position="423"/>
    </location>
</feature>
<dbReference type="AlphaFoldDB" id="A0A8H3YG26"/>
<gene>
    <name evidence="3" type="ORF">NliqN6_4656</name>
</gene>
<sequence>MSSPRDPSVRLRQAIQCNNLALVQRLALKVPLRNTDASRLTSLAWSAICVAEQVFEWLLLDAGHDDDELSRDQENSTILHLLATVPSPLAPPAAVGKRKVAEMQAAAVRMSTLYWEAFPQLIDWSNAAGKTALHLACQSGNTELVKTLCDLGADYYLTDLQGNTPLHYASAWNQIACIRILVLDHDCPPAIRNAQGFTPLEYAYSTSLAREFGEIIRESNEGRRTVGRLSRAPPSGPGQGLRYRPSHGTLATSDDGASSYAGAAGRLGAGAYLRASGGGGSGGGTSPEPRSPGSMFSFDAAATAAIHGLGLGRIGSSSGTHSPMHRRVSQRTFNGYTSGEMISPGTTSSSAMPWLGGRASPRTRRDSGAASDAAGPSQGLEAPSPSAGRSTVGGDVRPTVPDRTASGDQSPSAISSSHIGSPSKWPRAPSRGHSQSEGMTRTESTPASTRESPSTIRDTLGIPKLMVRRESSPSVIKHADVSRTADPPMLGPPV</sequence>
<feature type="region of interest" description="Disordered" evidence="2">
    <location>
        <begin position="221"/>
        <end position="256"/>
    </location>
</feature>
<dbReference type="PANTHER" id="PTHR24184">
    <property type="entry name" value="SI:CH211-189E2.2"/>
    <property type="match status" value="1"/>
</dbReference>
<evidence type="ECO:0008006" key="5">
    <source>
        <dbReference type="Google" id="ProtNLM"/>
    </source>
</evidence>
<evidence type="ECO:0000313" key="3">
    <source>
        <dbReference type="EMBL" id="GHJ88254.1"/>
    </source>
</evidence>
<protein>
    <recommendedName>
        <fullName evidence="5">Ankyrin repeat domain-containing protein</fullName>
    </recommendedName>
</protein>
<dbReference type="SUPFAM" id="SSF48403">
    <property type="entry name" value="Ankyrin repeat"/>
    <property type="match status" value="1"/>
</dbReference>
<dbReference type="PROSITE" id="PS50297">
    <property type="entry name" value="ANK_REP_REGION"/>
    <property type="match status" value="1"/>
</dbReference>
<proteinExistence type="predicted"/>
<feature type="region of interest" description="Disordered" evidence="2">
    <location>
        <begin position="335"/>
        <end position="494"/>
    </location>
</feature>
<dbReference type="EMBL" id="BLZA01000030">
    <property type="protein sequence ID" value="GHJ88254.1"/>
    <property type="molecule type" value="Genomic_DNA"/>
</dbReference>
<dbReference type="OrthoDB" id="341259at2759"/>
<reference evidence="3" key="1">
    <citation type="submission" date="2020-07" db="EMBL/GenBank/DDBJ databases">
        <title>Draft Genome Sequence of a Deep-Sea Yeast, Naganishia (Cryptococcus) liquefaciens strain N6.</title>
        <authorList>
            <person name="Han Y.W."/>
            <person name="Kajitani R."/>
            <person name="Morimoto H."/>
            <person name="Parhat M."/>
            <person name="Tsubouchi H."/>
            <person name="Bakenova O."/>
            <person name="Ogata M."/>
            <person name="Argunhan B."/>
            <person name="Aoki R."/>
            <person name="Kajiwara S."/>
            <person name="Itoh T."/>
            <person name="Iwasaki H."/>
        </authorList>
    </citation>
    <scope>NUCLEOTIDE SEQUENCE</scope>
    <source>
        <strain evidence="3">N6</strain>
    </source>
</reference>
<evidence type="ECO:0000256" key="2">
    <source>
        <dbReference type="SAM" id="MobiDB-lite"/>
    </source>
</evidence>
<evidence type="ECO:0000256" key="1">
    <source>
        <dbReference type="PROSITE-ProRule" id="PRU00023"/>
    </source>
</evidence>
<dbReference type="InterPro" id="IPR002110">
    <property type="entry name" value="Ankyrin_rpt"/>
</dbReference>
<dbReference type="PROSITE" id="PS50088">
    <property type="entry name" value="ANK_REPEAT"/>
    <property type="match status" value="1"/>
</dbReference>
<accession>A0A8H3YG26</accession>
<dbReference type="InterPro" id="IPR036770">
    <property type="entry name" value="Ankyrin_rpt-contain_sf"/>
</dbReference>
<keyword evidence="1" id="KW-0040">ANK repeat</keyword>
<feature type="region of interest" description="Disordered" evidence="2">
    <location>
        <begin position="277"/>
        <end position="296"/>
    </location>
</feature>
<dbReference type="Pfam" id="PF12796">
    <property type="entry name" value="Ank_2"/>
    <property type="match status" value="1"/>
</dbReference>
<comment type="caution">
    <text evidence="3">The sequence shown here is derived from an EMBL/GenBank/DDBJ whole genome shotgun (WGS) entry which is preliminary data.</text>
</comment>
<feature type="compositionally biased region" description="Polar residues" evidence="2">
    <location>
        <begin position="432"/>
        <end position="457"/>
    </location>
</feature>